<dbReference type="Pfam" id="PF03976">
    <property type="entry name" value="PPK2"/>
    <property type="match status" value="1"/>
</dbReference>
<evidence type="ECO:0000259" key="6">
    <source>
        <dbReference type="Pfam" id="PF03976"/>
    </source>
</evidence>
<evidence type="ECO:0000256" key="2">
    <source>
        <dbReference type="ARBA" id="ARBA00022679"/>
    </source>
</evidence>
<dbReference type="InterPro" id="IPR027417">
    <property type="entry name" value="P-loop_NTPase"/>
</dbReference>
<dbReference type="PANTHER" id="PTHR34383:SF1">
    <property type="entry name" value="ADP-POLYPHOSPHATE PHOSPHOTRANSFERASE"/>
    <property type="match status" value="1"/>
</dbReference>
<proteinExistence type="inferred from homology"/>
<dbReference type="PIRSF" id="PIRSF028756">
    <property type="entry name" value="PPK2_prd"/>
    <property type="match status" value="1"/>
</dbReference>
<evidence type="ECO:0000256" key="5">
    <source>
        <dbReference type="SAM" id="MobiDB-lite"/>
    </source>
</evidence>
<dbReference type="NCBIfam" id="TIGR03707">
    <property type="entry name" value="PPK2_P_aer"/>
    <property type="match status" value="1"/>
</dbReference>
<dbReference type="InterPro" id="IPR022488">
    <property type="entry name" value="PPK2-related"/>
</dbReference>
<dbReference type="GO" id="GO:0008976">
    <property type="term" value="F:polyphosphate kinase activity"/>
    <property type="evidence" value="ECO:0007669"/>
    <property type="project" value="UniProtKB-UniRule"/>
</dbReference>
<dbReference type="Gene3D" id="3.40.50.300">
    <property type="entry name" value="P-loop containing nucleotide triphosphate hydrolases"/>
    <property type="match status" value="1"/>
</dbReference>
<accession>A0A517ZV44</accession>
<dbReference type="AlphaFoldDB" id="A0A517ZV44"/>
<sequence>MATKPSQSESQQENGAPRADAKAPLVQSADGPYPYDKKLKSKQYDKLLLALQIELMKVQKWVLDANQKIAIVFEGRDAAGKGGTIKRFLQHLNPRLARVVALPKPTEAQLGQWYFQRYVAHLPTRGEITFFDRSWYNRAGVEPVMGYCTPEDYQRFIHQVPEFEAAQIASGLHLFKFWFDVSRKEQRRRIESRQDDPLKHWKLSPMDFEAMQRWDDYTKARDGMFLFTDTNHAPWTIIRSDDKRRARIGAMQEFLHRLPYPDKNESIAVAPDPLIVGPVSTMLPLEGRFMFAEQK</sequence>
<evidence type="ECO:0000256" key="1">
    <source>
        <dbReference type="ARBA" id="ARBA00009924"/>
    </source>
</evidence>
<dbReference type="KEGG" id="sdyn:Mal52_48340"/>
<comment type="function">
    <text evidence="4">Uses inorganic polyphosphate (polyP) as a donor to convert GDP to GTP or ADP to ATP.</text>
</comment>
<evidence type="ECO:0000256" key="4">
    <source>
        <dbReference type="RuleBase" id="RU369062"/>
    </source>
</evidence>
<keyword evidence="2 4" id="KW-0808">Transferase</keyword>
<dbReference type="SUPFAM" id="SSF52540">
    <property type="entry name" value="P-loop containing nucleoside triphosphate hydrolases"/>
    <property type="match status" value="1"/>
</dbReference>
<evidence type="ECO:0000313" key="7">
    <source>
        <dbReference type="EMBL" id="QDU46315.1"/>
    </source>
</evidence>
<protein>
    <recommendedName>
        <fullName evidence="4">ADP/GDP-polyphosphate phosphotransferase</fullName>
        <ecNumber evidence="4">2.7.4.-</ecNumber>
    </recommendedName>
    <alternativeName>
        <fullName evidence="4">Polyphosphate kinase PPK2</fullName>
    </alternativeName>
</protein>
<gene>
    <name evidence="7" type="ORF">Mal52_48340</name>
</gene>
<feature type="region of interest" description="Disordered" evidence="5">
    <location>
        <begin position="1"/>
        <end position="34"/>
    </location>
</feature>
<dbReference type="InterPro" id="IPR016898">
    <property type="entry name" value="Polyphosphate_phosphotransfera"/>
</dbReference>
<comment type="similarity">
    <text evidence="1 4">Belongs to the polyphosphate kinase 2 (PPK2) family. Class I subfamily.</text>
</comment>
<dbReference type="InterPro" id="IPR022486">
    <property type="entry name" value="PPK2_PA0141"/>
</dbReference>
<keyword evidence="3 4" id="KW-0418">Kinase</keyword>
<keyword evidence="8" id="KW-1185">Reference proteome</keyword>
<dbReference type="EMBL" id="CP036276">
    <property type="protein sequence ID" value="QDU46315.1"/>
    <property type="molecule type" value="Genomic_DNA"/>
</dbReference>
<dbReference type="RefSeq" id="WP_145378843.1">
    <property type="nucleotide sequence ID" value="NZ_CP036276.1"/>
</dbReference>
<dbReference type="Proteomes" id="UP000319383">
    <property type="component" value="Chromosome"/>
</dbReference>
<name>A0A517ZV44_9PLAN</name>
<comment type="subunit">
    <text evidence="4">Homotetramer.</text>
</comment>
<evidence type="ECO:0000256" key="3">
    <source>
        <dbReference type="ARBA" id="ARBA00022777"/>
    </source>
</evidence>
<evidence type="ECO:0000313" key="8">
    <source>
        <dbReference type="Proteomes" id="UP000319383"/>
    </source>
</evidence>
<dbReference type="GO" id="GO:0006793">
    <property type="term" value="P:phosphorus metabolic process"/>
    <property type="evidence" value="ECO:0007669"/>
    <property type="project" value="InterPro"/>
</dbReference>
<feature type="domain" description="Polyphosphate kinase-2-related" evidence="6">
    <location>
        <begin position="39"/>
        <end position="264"/>
    </location>
</feature>
<organism evidence="7 8">
    <name type="scientific">Symmachiella dynata</name>
    <dbReference type="NCBI Taxonomy" id="2527995"/>
    <lineage>
        <taxon>Bacteria</taxon>
        <taxon>Pseudomonadati</taxon>
        <taxon>Planctomycetota</taxon>
        <taxon>Planctomycetia</taxon>
        <taxon>Planctomycetales</taxon>
        <taxon>Planctomycetaceae</taxon>
        <taxon>Symmachiella</taxon>
    </lineage>
</organism>
<reference evidence="7 8" key="1">
    <citation type="submission" date="2019-02" db="EMBL/GenBank/DDBJ databases">
        <title>Deep-cultivation of Planctomycetes and their phenomic and genomic characterization uncovers novel biology.</title>
        <authorList>
            <person name="Wiegand S."/>
            <person name="Jogler M."/>
            <person name="Boedeker C."/>
            <person name="Pinto D."/>
            <person name="Vollmers J."/>
            <person name="Rivas-Marin E."/>
            <person name="Kohn T."/>
            <person name="Peeters S.H."/>
            <person name="Heuer A."/>
            <person name="Rast P."/>
            <person name="Oberbeckmann S."/>
            <person name="Bunk B."/>
            <person name="Jeske O."/>
            <person name="Meyerdierks A."/>
            <person name="Storesund J.E."/>
            <person name="Kallscheuer N."/>
            <person name="Luecker S."/>
            <person name="Lage O.M."/>
            <person name="Pohl T."/>
            <person name="Merkel B.J."/>
            <person name="Hornburger P."/>
            <person name="Mueller R.-W."/>
            <person name="Bruemmer F."/>
            <person name="Labrenz M."/>
            <person name="Spormann A.M."/>
            <person name="Op den Camp H."/>
            <person name="Overmann J."/>
            <person name="Amann R."/>
            <person name="Jetten M.S.M."/>
            <person name="Mascher T."/>
            <person name="Medema M.H."/>
            <person name="Devos D.P."/>
            <person name="Kaster A.-K."/>
            <person name="Ovreas L."/>
            <person name="Rohde M."/>
            <person name="Galperin M.Y."/>
            <person name="Jogler C."/>
        </authorList>
    </citation>
    <scope>NUCLEOTIDE SEQUENCE [LARGE SCALE GENOMIC DNA]</scope>
    <source>
        <strain evidence="7 8">Mal52</strain>
    </source>
</reference>
<dbReference type="PANTHER" id="PTHR34383">
    <property type="entry name" value="POLYPHOSPHATE:AMP PHOSPHOTRANSFERASE-RELATED"/>
    <property type="match status" value="1"/>
</dbReference>
<feature type="compositionally biased region" description="Polar residues" evidence="5">
    <location>
        <begin position="1"/>
        <end position="14"/>
    </location>
</feature>
<dbReference type="EC" id="2.7.4.-" evidence="4"/>